<dbReference type="AlphaFoldDB" id="A0A1I4D7G6"/>
<reference evidence="2 3" key="1">
    <citation type="submission" date="2016-10" db="EMBL/GenBank/DDBJ databases">
        <authorList>
            <person name="de Groot N.N."/>
        </authorList>
    </citation>
    <scope>NUCLEOTIDE SEQUENCE [LARGE SCALE GENOMIC DNA]</scope>
    <source>
        <strain evidence="2 3">NE2</strain>
    </source>
</reference>
<accession>A0A1I4D7G6</accession>
<evidence type="ECO:0000313" key="2">
    <source>
        <dbReference type="EMBL" id="SFK88789.1"/>
    </source>
</evidence>
<keyword evidence="3" id="KW-1185">Reference proteome</keyword>
<feature type="region of interest" description="Disordered" evidence="1">
    <location>
        <begin position="175"/>
        <end position="194"/>
    </location>
</feature>
<dbReference type="Proteomes" id="UP000198755">
    <property type="component" value="Unassembled WGS sequence"/>
</dbReference>
<protein>
    <submittedName>
        <fullName evidence="2">Uncharacterized protein</fullName>
    </submittedName>
</protein>
<organism evidence="2 3">
    <name type="scientific">Methylocapsa palsarum</name>
    <dbReference type="NCBI Taxonomy" id="1612308"/>
    <lineage>
        <taxon>Bacteria</taxon>
        <taxon>Pseudomonadati</taxon>
        <taxon>Pseudomonadota</taxon>
        <taxon>Alphaproteobacteria</taxon>
        <taxon>Hyphomicrobiales</taxon>
        <taxon>Beijerinckiaceae</taxon>
        <taxon>Methylocapsa</taxon>
    </lineage>
</organism>
<name>A0A1I4D7G6_9HYPH</name>
<evidence type="ECO:0000256" key="1">
    <source>
        <dbReference type="SAM" id="MobiDB-lite"/>
    </source>
</evidence>
<sequence length="194" mass="20347">MPGKRTRFDTVGNDSARAGAAGAGCAAGRAALRVPLFGRYNVDLVVCGREANPTLTPVLTSTATDVIDTTKGTVHMVMGGGETSSPSNGLFFHPPHCRVIVSVGAPDPVTGKRPSVYVSEDAPWLAVRSAVHAYGFAAFTVDPGSQLGKLDESCLLRRRWARRAIVSVRDVQHCGAPAGTKGRPRDGISPLGLR</sequence>
<dbReference type="EMBL" id="FOSN01000040">
    <property type="protein sequence ID" value="SFK88789.1"/>
    <property type="molecule type" value="Genomic_DNA"/>
</dbReference>
<proteinExistence type="predicted"/>
<dbReference type="STRING" id="1612308.SAMN05444581_1407"/>
<gene>
    <name evidence="2" type="ORF">SAMN05444581_1407</name>
</gene>
<evidence type="ECO:0000313" key="3">
    <source>
        <dbReference type="Proteomes" id="UP000198755"/>
    </source>
</evidence>
<dbReference type="RefSeq" id="WP_210185942.1">
    <property type="nucleotide sequence ID" value="NZ_FOSN01000040.1"/>
</dbReference>